<name>A0A2A2H966_METBR</name>
<dbReference type="PROSITE" id="PS51257">
    <property type="entry name" value="PROKAR_LIPOPROTEIN"/>
    <property type="match status" value="1"/>
</dbReference>
<sequence length="177" mass="19806">MRISSRYMGITIIILVFIVLTSGCTSINDFVKSGNGSFSAYNVSFNYPNGWLAFADNQTGGKSISVSKDSSFNGVQFNLQIMNNNGLSEKGVIKDIKNSKTPGWRKISSGTLTIDGKNAYKDVFIYKNGDSNQSMRFEQIYFVKNGKTYLILLQATDNDFDKERQNFDIILNSLKVQ</sequence>
<dbReference type="EMBL" id="LMVM01000001">
    <property type="protein sequence ID" value="PAV05918.1"/>
    <property type="molecule type" value="Genomic_DNA"/>
</dbReference>
<accession>A0A2A2H966</accession>
<dbReference type="AlphaFoldDB" id="A0A2A2H966"/>
<dbReference type="Proteomes" id="UP000217784">
    <property type="component" value="Unassembled WGS sequence"/>
</dbReference>
<dbReference type="RefSeq" id="WP_069583372.1">
    <property type="nucleotide sequence ID" value="NZ_LMVM01000001.1"/>
</dbReference>
<organism evidence="1 2">
    <name type="scientific">Methanobacterium bryantii</name>
    <dbReference type="NCBI Taxonomy" id="2161"/>
    <lineage>
        <taxon>Archaea</taxon>
        <taxon>Methanobacteriati</taxon>
        <taxon>Methanobacteriota</taxon>
        <taxon>Methanomada group</taxon>
        <taxon>Methanobacteria</taxon>
        <taxon>Methanobacteriales</taxon>
        <taxon>Methanobacteriaceae</taxon>
        <taxon>Methanobacterium</taxon>
    </lineage>
</organism>
<evidence type="ECO:0008006" key="3">
    <source>
        <dbReference type="Google" id="ProtNLM"/>
    </source>
</evidence>
<comment type="caution">
    <text evidence="1">The sequence shown here is derived from an EMBL/GenBank/DDBJ whole genome shotgun (WGS) entry which is preliminary data.</text>
</comment>
<keyword evidence="2" id="KW-1185">Reference proteome</keyword>
<protein>
    <recommendedName>
        <fullName evidence="3">PsbP C-terminal domain-containing protein</fullName>
    </recommendedName>
</protein>
<evidence type="ECO:0000313" key="2">
    <source>
        <dbReference type="Proteomes" id="UP000217784"/>
    </source>
</evidence>
<evidence type="ECO:0000313" key="1">
    <source>
        <dbReference type="EMBL" id="PAV05918.1"/>
    </source>
</evidence>
<reference evidence="1 2" key="1">
    <citation type="journal article" date="2017" name="BMC Genomics">
        <title>Genomic analysis of methanogenic archaea reveals a shift towards energy conservation.</title>
        <authorList>
            <person name="Gilmore S.P."/>
            <person name="Henske J.K."/>
            <person name="Sexton J.A."/>
            <person name="Solomon K.V."/>
            <person name="Seppala S."/>
            <person name="Yoo J.I."/>
            <person name="Huyett L.M."/>
            <person name="Pressman A."/>
            <person name="Cogan J.Z."/>
            <person name="Kivenson V."/>
            <person name="Peng X."/>
            <person name="Tan Y."/>
            <person name="Valentine D.L."/>
            <person name="O'Malley M.A."/>
        </authorList>
    </citation>
    <scope>NUCLEOTIDE SEQUENCE [LARGE SCALE GENOMIC DNA]</scope>
    <source>
        <strain evidence="1 2">M.o.H.</strain>
    </source>
</reference>
<dbReference type="Pfam" id="PF18933">
    <property type="entry name" value="PsbP_2"/>
    <property type="match status" value="1"/>
</dbReference>
<proteinExistence type="predicted"/>
<gene>
    <name evidence="1" type="ORF">ASJ80_13760</name>
</gene>
<dbReference type="OrthoDB" id="71504at2157"/>
<dbReference type="Gene3D" id="3.40.1000.10">
    <property type="entry name" value="Mog1/PsbP, alpha/beta/alpha sandwich"/>
    <property type="match status" value="1"/>
</dbReference>